<name>A0A1T4VY95_9FIRM</name>
<dbReference type="RefSeq" id="WP_078766708.1">
    <property type="nucleotide sequence ID" value="NZ_FUXZ01000011.1"/>
</dbReference>
<keyword evidence="9" id="KW-1185">Reference proteome</keyword>
<dbReference type="SUPFAM" id="SSF82866">
    <property type="entry name" value="Multidrug efflux transporter AcrB transmembrane domain"/>
    <property type="match status" value="2"/>
</dbReference>
<reference evidence="8 9" key="1">
    <citation type="submission" date="2017-02" db="EMBL/GenBank/DDBJ databases">
        <authorList>
            <person name="Peterson S.W."/>
        </authorList>
    </citation>
    <scope>NUCLEOTIDE SEQUENCE [LARGE SCALE GENOMIC DNA]</scope>
    <source>
        <strain evidence="8 9">ATCC 35992</strain>
    </source>
</reference>
<keyword evidence="2" id="KW-1003">Cell membrane</keyword>
<evidence type="ECO:0000256" key="6">
    <source>
        <dbReference type="SAM" id="Phobius"/>
    </source>
</evidence>
<dbReference type="GO" id="GO:0005886">
    <property type="term" value="C:plasma membrane"/>
    <property type="evidence" value="ECO:0007669"/>
    <property type="project" value="UniProtKB-SubCell"/>
</dbReference>
<feature type="transmembrane region" description="Helical" evidence="6">
    <location>
        <begin position="573"/>
        <end position="593"/>
    </location>
</feature>
<evidence type="ECO:0000256" key="4">
    <source>
        <dbReference type="ARBA" id="ARBA00022989"/>
    </source>
</evidence>
<evidence type="ECO:0000313" key="8">
    <source>
        <dbReference type="EMBL" id="SKA69471.1"/>
    </source>
</evidence>
<dbReference type="Proteomes" id="UP000190814">
    <property type="component" value="Unassembled WGS sequence"/>
</dbReference>
<dbReference type="InterPro" id="IPR004869">
    <property type="entry name" value="MMPL_dom"/>
</dbReference>
<dbReference type="InterPro" id="IPR000731">
    <property type="entry name" value="SSD"/>
</dbReference>
<sequence>MARKLGKTIVKHRGLIIVLYVLLLIPSIIGYANTRINYDILSYLPSDIETMKGQNILVNEFGSGGFSFFIVDDMKEKDVEKLKGKIEKVEGVHKVIWYDSLMDITVPMELLPDKIVNAFNNGNATMMLIMYDKTTSDDLTMKAIEDIREISNEQCFLSGMSAVVTDTKIIANTETPVYVVIAGILTLIVLGVAMDSFIVPVLFLVSIGMSIVYNLGSNIFMGEISYITKALAAVLQLGVTMDYSIFLYNSFKEYKEKFPDDSKRAMSHAISNTIVSVTASSITTVAGFLALCFMSFTLGLDIGIVMIKGVVIGVIECVTLLPAILLLFEKTIDKRRHKPLLPEFKGIAKFVTRKHLLLLVLYIVILIPALHGNNNVDVYYNLDETIPVSYKSRAANVKLNELFDTNSTHMILMDSNLSASKSAEMAKELEKVKGVETVLSYDSFVDPSIPDEFVPDKIKDELADDKWKLAFVFSDYKVASDEVNRQVDELNKIIDKYDEKAMLIGEAPCTKDLIDITDKDFKTVNVVSIGAIFLIILITFKSISLPVILVAVIELAIFINMAISYYTGTTIPFISSVVIGTIQLGATVDYAILMTTRYKKERNNGMSKKEAVRIASSSSAKSIVVSGLSFCAATIGVAIYSKIDMISSLCLMISRGAIISMFCVLLFLPAMFMIFDGLIRKTSIGFK</sequence>
<dbReference type="OrthoDB" id="9782006at2"/>
<feature type="transmembrane region" description="Helical" evidence="6">
    <location>
        <begin position="177"/>
        <end position="194"/>
    </location>
</feature>
<keyword evidence="3 6" id="KW-0812">Transmembrane</keyword>
<dbReference type="PANTHER" id="PTHR33406">
    <property type="entry name" value="MEMBRANE PROTEIN MJ1562-RELATED"/>
    <property type="match status" value="1"/>
</dbReference>
<evidence type="ECO:0000256" key="3">
    <source>
        <dbReference type="ARBA" id="ARBA00022692"/>
    </source>
</evidence>
<feature type="transmembrane region" description="Helical" evidence="6">
    <location>
        <begin position="302"/>
        <end position="328"/>
    </location>
</feature>
<dbReference type="STRING" id="39495.SAMN02745111_01861"/>
<keyword evidence="4 6" id="KW-1133">Transmembrane helix</keyword>
<comment type="subcellular location">
    <subcellularLocation>
        <location evidence="1">Cell membrane</location>
        <topology evidence="1">Multi-pass membrane protein</topology>
    </subcellularLocation>
</comment>
<organism evidence="8 9">
    <name type="scientific">Eubacterium uniforme</name>
    <dbReference type="NCBI Taxonomy" id="39495"/>
    <lineage>
        <taxon>Bacteria</taxon>
        <taxon>Bacillati</taxon>
        <taxon>Bacillota</taxon>
        <taxon>Clostridia</taxon>
        <taxon>Eubacteriales</taxon>
        <taxon>Eubacteriaceae</taxon>
        <taxon>Eubacterium</taxon>
    </lineage>
</organism>
<feature type="transmembrane region" description="Helical" evidence="6">
    <location>
        <begin position="523"/>
        <end position="540"/>
    </location>
</feature>
<evidence type="ECO:0000256" key="2">
    <source>
        <dbReference type="ARBA" id="ARBA00022475"/>
    </source>
</evidence>
<feature type="transmembrane region" description="Helical" evidence="6">
    <location>
        <begin position="269"/>
        <end position="296"/>
    </location>
</feature>
<evidence type="ECO:0000259" key="7">
    <source>
        <dbReference type="PROSITE" id="PS50156"/>
    </source>
</evidence>
<dbReference type="InterPro" id="IPR050545">
    <property type="entry name" value="Mycobact_MmpL"/>
</dbReference>
<dbReference type="EMBL" id="FUXZ01000011">
    <property type="protein sequence ID" value="SKA69471.1"/>
    <property type="molecule type" value="Genomic_DNA"/>
</dbReference>
<feature type="transmembrane region" description="Helical" evidence="6">
    <location>
        <begin position="614"/>
        <end position="640"/>
    </location>
</feature>
<evidence type="ECO:0000313" key="9">
    <source>
        <dbReference type="Proteomes" id="UP000190814"/>
    </source>
</evidence>
<feature type="transmembrane region" description="Helical" evidence="6">
    <location>
        <begin position="12"/>
        <end position="32"/>
    </location>
</feature>
<feature type="transmembrane region" description="Helical" evidence="6">
    <location>
        <begin position="652"/>
        <end position="675"/>
    </location>
</feature>
<feature type="transmembrane region" description="Helical" evidence="6">
    <location>
        <begin position="355"/>
        <end position="372"/>
    </location>
</feature>
<accession>A0A1T4VY95</accession>
<dbReference type="Gene3D" id="1.20.1640.10">
    <property type="entry name" value="Multidrug efflux transporter AcrB transmembrane domain"/>
    <property type="match status" value="2"/>
</dbReference>
<protein>
    <recommendedName>
        <fullName evidence="7">SSD domain-containing protein</fullName>
    </recommendedName>
</protein>
<dbReference type="PROSITE" id="PS50156">
    <property type="entry name" value="SSD"/>
    <property type="match status" value="1"/>
</dbReference>
<evidence type="ECO:0000256" key="1">
    <source>
        <dbReference type="ARBA" id="ARBA00004651"/>
    </source>
</evidence>
<dbReference type="Pfam" id="PF03176">
    <property type="entry name" value="MMPL"/>
    <property type="match status" value="2"/>
</dbReference>
<feature type="transmembrane region" description="Helical" evidence="6">
    <location>
        <begin position="547"/>
        <end position="567"/>
    </location>
</feature>
<feature type="domain" description="SSD" evidence="7">
    <location>
        <begin position="545"/>
        <end position="674"/>
    </location>
</feature>
<evidence type="ECO:0000256" key="5">
    <source>
        <dbReference type="ARBA" id="ARBA00023136"/>
    </source>
</evidence>
<keyword evidence="5 6" id="KW-0472">Membrane</keyword>
<gene>
    <name evidence="8" type="ORF">SAMN02745111_01861</name>
</gene>
<dbReference type="PANTHER" id="PTHR33406:SF13">
    <property type="entry name" value="MEMBRANE PROTEIN YDFJ"/>
    <property type="match status" value="1"/>
</dbReference>
<feature type="transmembrane region" description="Helical" evidence="6">
    <location>
        <begin position="201"/>
        <end position="220"/>
    </location>
</feature>
<proteinExistence type="predicted"/>
<dbReference type="AlphaFoldDB" id="A0A1T4VY95"/>